<dbReference type="InterPro" id="IPR036291">
    <property type="entry name" value="NAD(P)-bd_dom_sf"/>
</dbReference>
<name>A0AAF0IC25_ODILC</name>
<reference evidence="3" key="1">
    <citation type="journal article" date="2017" name="Nature">
        <title>Asgard archaea illuminate the origin of eukaryotic cellular complexity.</title>
        <authorList>
            <person name="Zaremba-Niedzwiedzka K."/>
            <person name="Caceres E.F."/>
            <person name="Saw J.H."/>
            <person name="Backstrom D."/>
            <person name="Juzokaite L."/>
            <person name="Vancaester E."/>
            <person name="Seitz K.W."/>
            <person name="Anantharaman K."/>
            <person name="Starnawski P."/>
            <person name="Kjeldsen K.U."/>
            <person name="Scott M.B."/>
            <person name="Nunoura T."/>
            <person name="Banfield J.F."/>
            <person name="Schramm A."/>
            <person name="Baker B.J."/>
            <person name="Spang A."/>
            <person name="Ettema T.J.G."/>
        </authorList>
    </citation>
    <scope>NUCLEOTIDE SEQUENCE</scope>
    <source>
        <strain evidence="3">LCB_4</strain>
    </source>
</reference>
<evidence type="ECO:0000256" key="1">
    <source>
        <dbReference type="ARBA" id="ARBA00023002"/>
    </source>
</evidence>
<dbReference type="KEGG" id="oyw:OdinLCB4_000205"/>
<proteinExistence type="inferred from homology"/>
<dbReference type="PRINTS" id="PR00081">
    <property type="entry name" value="GDHRDH"/>
</dbReference>
<keyword evidence="1" id="KW-0560">Oxidoreductase</keyword>
<dbReference type="InterPro" id="IPR002347">
    <property type="entry name" value="SDR_fam"/>
</dbReference>
<dbReference type="AlphaFoldDB" id="A0AAF0IC25"/>
<dbReference type="EMBL" id="CP091871">
    <property type="protein sequence ID" value="WEU40392.1"/>
    <property type="molecule type" value="Genomic_DNA"/>
</dbReference>
<dbReference type="PANTHER" id="PTHR43157:SF31">
    <property type="entry name" value="PHOSPHATIDYLINOSITOL-GLYCAN BIOSYNTHESIS CLASS F PROTEIN"/>
    <property type="match status" value="1"/>
</dbReference>
<gene>
    <name evidence="3" type="ORF">OdinLCB4_000205</name>
</gene>
<organism evidence="3 4">
    <name type="scientific">Odinarchaeota yellowstonii (strain LCB_4)</name>
    <dbReference type="NCBI Taxonomy" id="1841599"/>
    <lineage>
        <taxon>Archaea</taxon>
        <taxon>Promethearchaeati</taxon>
        <taxon>Candidatus Odinarchaeota</taxon>
        <taxon>Candidatus Odinarchaeia</taxon>
        <taxon>Candidatus Odinarchaeales</taxon>
        <taxon>Candidatus Odinarchaeaceae</taxon>
        <taxon>Candidatus Odinarchaeum</taxon>
    </lineage>
</organism>
<evidence type="ECO:0000313" key="4">
    <source>
        <dbReference type="Proteomes" id="UP000186851"/>
    </source>
</evidence>
<sequence length="266" mass="29357">MLSLAKIKSAHIIILGRDKNKCESTVSDVINATGNSFIEYRLVDLSSQASIRGFVSKFREEDTPINLLINNAGVMCGKRILTADGYELTIAVNYLAPFLLTNLLIDQLKKNAQSRILNVVSDFHSDEISFNNFNSEKKFSPFNAYKLSKLALIIFTFHLSKKLSNSGITVNCFHPGFLKTNISRGLSGLYKIGFKAASFIFAKPAVKAAADLVYLATSPELNNVTGKYFKGRVEARAASIAYDEQVAEKLWNLSLKLTGLALNDTQ</sequence>
<dbReference type="Pfam" id="PF00106">
    <property type="entry name" value="adh_short"/>
    <property type="match status" value="1"/>
</dbReference>
<evidence type="ECO:0000313" key="3">
    <source>
        <dbReference type="EMBL" id="WEU40392.1"/>
    </source>
</evidence>
<accession>A0AAF0IC25</accession>
<evidence type="ECO:0000256" key="2">
    <source>
        <dbReference type="RuleBase" id="RU000363"/>
    </source>
</evidence>
<dbReference type="Proteomes" id="UP000186851">
    <property type="component" value="Chromosome"/>
</dbReference>
<reference evidence="3" key="2">
    <citation type="journal article" date="2022" name="Nat. Microbiol.">
        <title>A closed Candidatus Odinarchaeum chromosome exposes Asgard archaeal viruses.</title>
        <authorList>
            <person name="Tamarit D."/>
            <person name="Caceres E.F."/>
            <person name="Krupovic M."/>
            <person name="Nijland R."/>
            <person name="Eme L."/>
            <person name="Robinson N.P."/>
            <person name="Ettema T.J.G."/>
        </authorList>
    </citation>
    <scope>NUCLEOTIDE SEQUENCE</scope>
    <source>
        <strain evidence="3">LCB_4</strain>
    </source>
</reference>
<dbReference type="PRINTS" id="PR00080">
    <property type="entry name" value="SDRFAMILY"/>
</dbReference>
<dbReference type="PANTHER" id="PTHR43157">
    <property type="entry name" value="PHOSPHATIDYLINOSITOL-GLYCAN BIOSYNTHESIS CLASS F PROTEIN-RELATED"/>
    <property type="match status" value="1"/>
</dbReference>
<protein>
    <submittedName>
        <fullName evidence="3">SDR family NAD(P)-dependent oxidoreductase</fullName>
    </submittedName>
</protein>
<dbReference type="GO" id="GO:0016491">
    <property type="term" value="F:oxidoreductase activity"/>
    <property type="evidence" value="ECO:0007669"/>
    <property type="project" value="UniProtKB-KW"/>
</dbReference>
<comment type="similarity">
    <text evidence="2">Belongs to the short-chain dehydrogenases/reductases (SDR) family.</text>
</comment>
<dbReference type="Gene3D" id="3.40.50.720">
    <property type="entry name" value="NAD(P)-binding Rossmann-like Domain"/>
    <property type="match status" value="1"/>
</dbReference>
<dbReference type="SUPFAM" id="SSF51735">
    <property type="entry name" value="NAD(P)-binding Rossmann-fold domains"/>
    <property type="match status" value="1"/>
</dbReference>